<protein>
    <submittedName>
        <fullName evidence="1">Uncharacterized protein</fullName>
    </submittedName>
</protein>
<sequence length="226" mass="25257">MQHHINDHDAVGRAFKRRRVGEAGSDQEENNPSPVHIAQEPAGRYSRQYGNVSIYGDALVHMGNTIIQNDMNEVEQIMKNAQAQQVAASVRQWLRAPDATIDYNTACAKRHAETGQWFVQGPAFTTWLQQDNSFLWLYGFAGCGKSVLCSAAIQHTLRYTRSQAGSAVAFFFFTFNDESKQDTSALLRALLLQLSGQVTDLDTDLTRLQETYKQGTPIRIPTTSSK</sequence>
<evidence type="ECO:0000313" key="1">
    <source>
        <dbReference type="EMBL" id="KAJ9654750.1"/>
    </source>
</evidence>
<organism evidence="1 2">
    <name type="scientific">Neophaeococcomyces mojaviensis</name>
    <dbReference type="NCBI Taxonomy" id="3383035"/>
    <lineage>
        <taxon>Eukaryota</taxon>
        <taxon>Fungi</taxon>
        <taxon>Dikarya</taxon>
        <taxon>Ascomycota</taxon>
        <taxon>Pezizomycotina</taxon>
        <taxon>Eurotiomycetes</taxon>
        <taxon>Chaetothyriomycetidae</taxon>
        <taxon>Chaetothyriales</taxon>
        <taxon>Chaetothyriales incertae sedis</taxon>
        <taxon>Neophaeococcomyces</taxon>
    </lineage>
</organism>
<name>A0ACC3A3K4_9EURO</name>
<reference evidence="1" key="1">
    <citation type="submission" date="2022-10" db="EMBL/GenBank/DDBJ databases">
        <title>Culturing micro-colonial fungi from biological soil crusts in the Mojave desert and describing Neophaeococcomyces mojavensis, and introducing the new genera and species Taxawa tesnikishii.</title>
        <authorList>
            <person name="Kurbessoian T."/>
            <person name="Stajich J.E."/>
        </authorList>
    </citation>
    <scope>NUCLEOTIDE SEQUENCE</scope>
    <source>
        <strain evidence="1">JES_112</strain>
    </source>
</reference>
<accession>A0ACC3A3K4</accession>
<gene>
    <name evidence="1" type="ORF">H2198_006268</name>
</gene>
<comment type="caution">
    <text evidence="1">The sequence shown here is derived from an EMBL/GenBank/DDBJ whole genome shotgun (WGS) entry which is preliminary data.</text>
</comment>
<keyword evidence="2" id="KW-1185">Reference proteome</keyword>
<dbReference type="Proteomes" id="UP001172386">
    <property type="component" value="Unassembled WGS sequence"/>
</dbReference>
<proteinExistence type="predicted"/>
<evidence type="ECO:0000313" key="2">
    <source>
        <dbReference type="Proteomes" id="UP001172386"/>
    </source>
</evidence>
<dbReference type="EMBL" id="JAPDRQ010000113">
    <property type="protein sequence ID" value="KAJ9654750.1"/>
    <property type="molecule type" value="Genomic_DNA"/>
</dbReference>